<dbReference type="Proteomes" id="UP000437736">
    <property type="component" value="Unassembled WGS sequence"/>
</dbReference>
<protein>
    <submittedName>
        <fullName evidence="5">Pirin family protein</fullName>
    </submittedName>
</protein>
<dbReference type="InterPro" id="IPR012093">
    <property type="entry name" value="Pirin"/>
</dbReference>
<evidence type="ECO:0000256" key="2">
    <source>
        <dbReference type="RuleBase" id="RU003457"/>
    </source>
</evidence>
<dbReference type="InterPro" id="IPR008778">
    <property type="entry name" value="Pirin_C_dom"/>
</dbReference>
<feature type="domain" description="Pirin N-terminal" evidence="3">
    <location>
        <begin position="38"/>
        <end position="140"/>
    </location>
</feature>
<evidence type="ECO:0000313" key="6">
    <source>
        <dbReference type="Proteomes" id="UP000437736"/>
    </source>
</evidence>
<feature type="domain" description="Pirin C-terminal" evidence="4">
    <location>
        <begin position="193"/>
        <end position="289"/>
    </location>
</feature>
<dbReference type="InterPro" id="IPR014710">
    <property type="entry name" value="RmlC-like_jellyroll"/>
</dbReference>
<dbReference type="PIRSF" id="PIRSF006232">
    <property type="entry name" value="Pirin"/>
    <property type="match status" value="1"/>
</dbReference>
<gene>
    <name evidence="5" type="ORF">GHK86_19755</name>
</gene>
<dbReference type="EMBL" id="WJHE01001321">
    <property type="protein sequence ID" value="MST34950.1"/>
    <property type="molecule type" value="Genomic_DNA"/>
</dbReference>
<dbReference type="Gene3D" id="2.60.120.10">
    <property type="entry name" value="Jelly Rolls"/>
    <property type="match status" value="2"/>
</dbReference>
<accession>A0ABW9QYN2</accession>
<evidence type="ECO:0000256" key="1">
    <source>
        <dbReference type="ARBA" id="ARBA00008416"/>
    </source>
</evidence>
<dbReference type="Pfam" id="PF05726">
    <property type="entry name" value="Pirin_C"/>
    <property type="match status" value="1"/>
</dbReference>
<evidence type="ECO:0000259" key="3">
    <source>
        <dbReference type="Pfam" id="PF02678"/>
    </source>
</evidence>
<dbReference type="Pfam" id="PF02678">
    <property type="entry name" value="Pirin"/>
    <property type="match status" value="1"/>
</dbReference>
<name>A0ABW9QYN2_9ACTN</name>
<evidence type="ECO:0000313" key="5">
    <source>
        <dbReference type="EMBL" id="MST34950.1"/>
    </source>
</evidence>
<evidence type="ECO:0000259" key="4">
    <source>
        <dbReference type="Pfam" id="PF05726"/>
    </source>
</evidence>
<sequence length="308" mass="32305">MSGPATAADVVLGAGPDPVGAGTGVEVTASRETQVGAFRVRRALPLRARRTVGAWCFVDHLGPAAVTEDHGLDIGPHPHIGLQTVTWLLQGEALHRDSLGSEQVIRPGQLNLMTAGRGVAHAEEATGRYHGDLHGVQLWVAQPDGTRDGPAGFEHHAELPRVELSAAQATVLVGELAGARSPARRDTDHVGVDLDLRRGTTAVPLRPDSEYGLVVLAGAVAVDGVHLGPGRLAYLGAGRDEVALAATAPARALLLGGVPFDDPLVMWWNYVARTRDEIVEAHRAWEAGDHRFGVVDSPLARITVGGGP</sequence>
<comment type="similarity">
    <text evidence="1 2">Belongs to the pirin family.</text>
</comment>
<dbReference type="SUPFAM" id="SSF51182">
    <property type="entry name" value="RmlC-like cupins"/>
    <property type="match status" value="1"/>
</dbReference>
<dbReference type="PANTHER" id="PTHR13903">
    <property type="entry name" value="PIRIN-RELATED"/>
    <property type="match status" value="1"/>
</dbReference>
<reference evidence="5 6" key="1">
    <citation type="submission" date="2019-11" db="EMBL/GenBank/DDBJ databases">
        <title>Acidiferrimicrobium australis gen. nov., sp. nov., an acidophilic and obligately heterotrophic, member of the Actinobacteria that catalyses dissimilatory oxido- reduction of iron isolated from metal-rich acidic water in Chile.</title>
        <authorList>
            <person name="Gonzalez D."/>
            <person name="Huber K."/>
            <person name="Hedrich S."/>
            <person name="Rojas-Villalobos C."/>
            <person name="Quatrini R."/>
            <person name="Dinamarca M.A."/>
            <person name="Schwarz A."/>
            <person name="Canales C."/>
            <person name="Nancucheo I."/>
        </authorList>
    </citation>
    <scope>NUCLEOTIDE SEQUENCE [LARGE SCALE GENOMIC DNA]</scope>
    <source>
        <strain evidence="5 6">USS-CCA1</strain>
    </source>
</reference>
<dbReference type="PANTHER" id="PTHR13903:SF8">
    <property type="entry name" value="PIRIN"/>
    <property type="match status" value="1"/>
</dbReference>
<proteinExistence type="inferred from homology"/>
<dbReference type="InterPro" id="IPR003829">
    <property type="entry name" value="Pirin_N_dom"/>
</dbReference>
<keyword evidence="6" id="KW-1185">Reference proteome</keyword>
<dbReference type="InterPro" id="IPR011051">
    <property type="entry name" value="RmlC_Cupin_sf"/>
</dbReference>
<organism evidence="5 6">
    <name type="scientific">Acidiferrimicrobium australe</name>
    <dbReference type="NCBI Taxonomy" id="2664430"/>
    <lineage>
        <taxon>Bacteria</taxon>
        <taxon>Bacillati</taxon>
        <taxon>Actinomycetota</taxon>
        <taxon>Acidimicrobiia</taxon>
        <taxon>Acidimicrobiales</taxon>
        <taxon>Acidimicrobiaceae</taxon>
        <taxon>Acidiferrimicrobium</taxon>
    </lineage>
</organism>
<comment type="caution">
    <text evidence="5">The sequence shown here is derived from an EMBL/GenBank/DDBJ whole genome shotgun (WGS) entry which is preliminary data.</text>
</comment>